<proteinExistence type="predicted"/>
<feature type="signal peptide" evidence="6">
    <location>
        <begin position="1"/>
        <end position="25"/>
    </location>
</feature>
<evidence type="ECO:0000313" key="9">
    <source>
        <dbReference type="Proteomes" id="UP001279681"/>
    </source>
</evidence>
<dbReference type="Proteomes" id="UP001279681">
    <property type="component" value="Unassembled WGS sequence"/>
</dbReference>
<sequence length="394" mass="44894">MKKSKLISLGIMVFGLTFLSQPLHAVTKNLKEKYENVIPMSVHVNIMNNEAEPEYLNYVFIKSVDAPIRQDSSVYSKEIVRFPFNTKLRVLEKVESGGNDWYKVELKDKNGNVVHGYISAMLVTLRTFRFEEMNNRVHKLNQFLQSEASKGKELVSVNTYVPNPSNQNMGRAKDKYGVSSDQNARASYNGETIFIPDRSLMSVESVKGNDVYVNALSIAEKPLKVSKNAITRYPAVNANFRKAIVIDLENENQGIFQKNADGQWELISYTLNKTGMESTLGFETPKGYFIVPVLKYEMGYRDEYNNAAGMAKYAIRFSGGGYIHGTPINFEENINRDFFLREKDGTLGTVEGTRKCIRNMESHIKFLFDWVTNGKVNRKSNEQRPDENVMVIVF</sequence>
<name>A0ABU4W8D9_9FUSO</name>
<accession>A0ABU4W8D9</accession>
<organism evidence="8 9">
    <name type="scientific">Candidatus Cetobacterium colombiensis</name>
    <dbReference type="NCBI Taxonomy" id="3073100"/>
    <lineage>
        <taxon>Bacteria</taxon>
        <taxon>Fusobacteriati</taxon>
        <taxon>Fusobacteriota</taxon>
        <taxon>Fusobacteriia</taxon>
        <taxon>Fusobacteriales</taxon>
        <taxon>Fusobacteriaceae</taxon>
        <taxon>Cetobacterium</taxon>
    </lineage>
</organism>
<evidence type="ECO:0000256" key="4">
    <source>
        <dbReference type="ARBA" id="ARBA00022984"/>
    </source>
</evidence>
<dbReference type="InterPro" id="IPR005490">
    <property type="entry name" value="LD_TPept_cat_dom"/>
</dbReference>
<dbReference type="EMBL" id="JAVIKH010000004">
    <property type="protein sequence ID" value="MDX8335776.1"/>
    <property type="molecule type" value="Genomic_DNA"/>
</dbReference>
<keyword evidence="3" id="KW-0133">Cell shape</keyword>
<dbReference type="Pfam" id="PF03734">
    <property type="entry name" value="YkuD"/>
    <property type="match status" value="1"/>
</dbReference>
<feature type="chain" id="PRO_5047023170" evidence="6">
    <location>
        <begin position="26"/>
        <end position="394"/>
    </location>
</feature>
<dbReference type="RefSeq" id="WP_320313179.1">
    <property type="nucleotide sequence ID" value="NZ_JAVIKH010000004.1"/>
</dbReference>
<dbReference type="CDD" id="cd16913">
    <property type="entry name" value="YkuD_like"/>
    <property type="match status" value="1"/>
</dbReference>
<comment type="pathway">
    <text evidence="1">Cell wall biogenesis; peptidoglycan biosynthesis.</text>
</comment>
<evidence type="ECO:0000256" key="1">
    <source>
        <dbReference type="ARBA" id="ARBA00004752"/>
    </source>
</evidence>
<evidence type="ECO:0000256" key="5">
    <source>
        <dbReference type="ARBA" id="ARBA00023316"/>
    </source>
</evidence>
<evidence type="ECO:0000256" key="2">
    <source>
        <dbReference type="ARBA" id="ARBA00022679"/>
    </source>
</evidence>
<dbReference type="InterPro" id="IPR038063">
    <property type="entry name" value="Transpep_catalytic_dom"/>
</dbReference>
<keyword evidence="6" id="KW-0732">Signal</keyword>
<dbReference type="Gene3D" id="2.40.440.10">
    <property type="entry name" value="L,D-transpeptidase catalytic domain-like"/>
    <property type="match status" value="1"/>
</dbReference>
<evidence type="ECO:0000256" key="3">
    <source>
        <dbReference type="ARBA" id="ARBA00022960"/>
    </source>
</evidence>
<reference evidence="9" key="1">
    <citation type="submission" date="2023-07" db="EMBL/GenBank/DDBJ databases">
        <authorList>
            <person name="Colorado M.A."/>
            <person name="Villamil L.M."/>
            <person name="Melo J.F."/>
            <person name="Rodriguez J.A."/>
            <person name="Ruiz R.Y."/>
        </authorList>
    </citation>
    <scope>NUCLEOTIDE SEQUENCE [LARGE SCALE GENOMIC DNA]</scope>
    <source>
        <strain evidence="9">C33</strain>
    </source>
</reference>
<keyword evidence="4" id="KW-0573">Peptidoglycan synthesis</keyword>
<keyword evidence="5" id="KW-0961">Cell wall biogenesis/degradation</keyword>
<keyword evidence="9" id="KW-1185">Reference proteome</keyword>
<evidence type="ECO:0000313" key="8">
    <source>
        <dbReference type="EMBL" id="MDX8335776.1"/>
    </source>
</evidence>
<evidence type="ECO:0000256" key="6">
    <source>
        <dbReference type="SAM" id="SignalP"/>
    </source>
</evidence>
<dbReference type="Gene3D" id="2.30.30.40">
    <property type="entry name" value="SH3 Domains"/>
    <property type="match status" value="1"/>
</dbReference>
<comment type="caution">
    <text evidence="8">The sequence shown here is derived from an EMBL/GenBank/DDBJ whole genome shotgun (WGS) entry which is preliminary data.</text>
</comment>
<keyword evidence="2" id="KW-0808">Transferase</keyword>
<dbReference type="SUPFAM" id="SSF141523">
    <property type="entry name" value="L,D-transpeptidase catalytic domain-like"/>
    <property type="match status" value="1"/>
</dbReference>
<protein>
    <submittedName>
        <fullName evidence="8">L,D-transpeptidase family protein</fullName>
    </submittedName>
</protein>
<gene>
    <name evidence="8" type="ORF">RFV38_04565</name>
</gene>
<evidence type="ECO:0000259" key="7">
    <source>
        <dbReference type="Pfam" id="PF03734"/>
    </source>
</evidence>
<feature type="domain" description="L,D-TPase catalytic" evidence="7">
    <location>
        <begin position="280"/>
        <end position="374"/>
    </location>
</feature>